<keyword evidence="6" id="KW-0966">Cell projection</keyword>
<comment type="caution">
    <text evidence="6">The sequence shown here is derived from an EMBL/GenBank/DDBJ whole genome shotgun (WGS) entry which is preliminary data.</text>
</comment>
<comment type="similarity">
    <text evidence="2 5">Belongs to the FliE family.</text>
</comment>
<dbReference type="RefSeq" id="WP_184328986.1">
    <property type="nucleotide sequence ID" value="NZ_JACHHZ010000001.1"/>
</dbReference>
<dbReference type="EMBL" id="JACHHZ010000001">
    <property type="protein sequence ID" value="MBB6091170.1"/>
    <property type="molecule type" value="Genomic_DNA"/>
</dbReference>
<name>A0A841HFP2_9GAMM</name>
<evidence type="ECO:0000256" key="5">
    <source>
        <dbReference type="HAMAP-Rule" id="MF_00724"/>
    </source>
</evidence>
<dbReference type="GO" id="GO:0009425">
    <property type="term" value="C:bacterial-type flagellum basal body"/>
    <property type="evidence" value="ECO:0007669"/>
    <property type="project" value="UniProtKB-SubCell"/>
</dbReference>
<dbReference type="HAMAP" id="MF_00724">
    <property type="entry name" value="FliE"/>
    <property type="match status" value="1"/>
</dbReference>
<keyword evidence="6" id="KW-0969">Cilium</keyword>
<protein>
    <recommendedName>
        <fullName evidence="3 5">Flagellar hook-basal body complex protein FliE</fullName>
    </recommendedName>
</protein>
<dbReference type="PANTHER" id="PTHR34653">
    <property type="match status" value="1"/>
</dbReference>
<comment type="subcellular location">
    <subcellularLocation>
        <location evidence="1 5">Bacterial flagellum basal body</location>
    </subcellularLocation>
</comment>
<dbReference type="GO" id="GO:0005198">
    <property type="term" value="F:structural molecule activity"/>
    <property type="evidence" value="ECO:0007669"/>
    <property type="project" value="UniProtKB-UniRule"/>
</dbReference>
<dbReference type="AlphaFoldDB" id="A0A841HFP2"/>
<gene>
    <name evidence="5" type="primary">fliE</name>
    <name evidence="6" type="ORF">HNQ60_000016</name>
</gene>
<evidence type="ECO:0000313" key="7">
    <source>
        <dbReference type="Proteomes" id="UP000588068"/>
    </source>
</evidence>
<reference evidence="6 7" key="1">
    <citation type="submission" date="2020-08" db="EMBL/GenBank/DDBJ databases">
        <title>Genomic Encyclopedia of Type Strains, Phase IV (KMG-IV): sequencing the most valuable type-strain genomes for metagenomic binning, comparative biology and taxonomic classification.</title>
        <authorList>
            <person name="Goeker M."/>
        </authorList>
    </citation>
    <scope>NUCLEOTIDE SEQUENCE [LARGE SCALE GENOMIC DNA]</scope>
    <source>
        <strain evidence="6 7">DSM 26723</strain>
    </source>
</reference>
<dbReference type="GO" id="GO:0003774">
    <property type="term" value="F:cytoskeletal motor activity"/>
    <property type="evidence" value="ECO:0007669"/>
    <property type="project" value="InterPro"/>
</dbReference>
<evidence type="ECO:0000256" key="4">
    <source>
        <dbReference type="ARBA" id="ARBA00023143"/>
    </source>
</evidence>
<keyword evidence="7" id="KW-1185">Reference proteome</keyword>
<sequence>MTAIKAVAAVSWEAPAPADLHASPPAGDGFARLLQTGLGEVNASVRAAETAMNNLAAGKPVQLHEVMIDLEQARLSVQMFVQVRNRLVESFLDLTRMQM</sequence>
<organism evidence="6 7">
    <name type="scientific">Povalibacter uvarum</name>
    <dbReference type="NCBI Taxonomy" id="732238"/>
    <lineage>
        <taxon>Bacteria</taxon>
        <taxon>Pseudomonadati</taxon>
        <taxon>Pseudomonadota</taxon>
        <taxon>Gammaproteobacteria</taxon>
        <taxon>Steroidobacterales</taxon>
        <taxon>Steroidobacteraceae</taxon>
        <taxon>Povalibacter</taxon>
    </lineage>
</organism>
<evidence type="ECO:0000313" key="6">
    <source>
        <dbReference type="EMBL" id="MBB6091170.1"/>
    </source>
</evidence>
<evidence type="ECO:0000256" key="3">
    <source>
        <dbReference type="ARBA" id="ARBA00018024"/>
    </source>
</evidence>
<dbReference type="PRINTS" id="PR01006">
    <property type="entry name" value="FLGHOOKFLIE"/>
</dbReference>
<dbReference type="Pfam" id="PF02049">
    <property type="entry name" value="FliE"/>
    <property type="match status" value="1"/>
</dbReference>
<dbReference type="InterPro" id="IPR001624">
    <property type="entry name" value="FliE"/>
</dbReference>
<proteinExistence type="inferred from homology"/>
<evidence type="ECO:0000256" key="2">
    <source>
        <dbReference type="ARBA" id="ARBA00009272"/>
    </source>
</evidence>
<dbReference type="GO" id="GO:0071973">
    <property type="term" value="P:bacterial-type flagellum-dependent cell motility"/>
    <property type="evidence" value="ECO:0007669"/>
    <property type="project" value="InterPro"/>
</dbReference>
<evidence type="ECO:0000256" key="1">
    <source>
        <dbReference type="ARBA" id="ARBA00004117"/>
    </source>
</evidence>
<keyword evidence="4 5" id="KW-0975">Bacterial flagellum</keyword>
<dbReference type="NCBIfam" id="TIGR00205">
    <property type="entry name" value="fliE"/>
    <property type="match status" value="1"/>
</dbReference>
<keyword evidence="6" id="KW-0282">Flagellum</keyword>
<accession>A0A841HFP2</accession>
<dbReference type="PANTHER" id="PTHR34653:SF1">
    <property type="entry name" value="FLAGELLAR HOOK-BASAL BODY COMPLEX PROTEIN FLIE"/>
    <property type="match status" value="1"/>
</dbReference>
<dbReference type="Proteomes" id="UP000588068">
    <property type="component" value="Unassembled WGS sequence"/>
</dbReference>